<protein>
    <submittedName>
        <fullName evidence="1">Uncharacterized protein</fullName>
    </submittedName>
</protein>
<reference evidence="1 2" key="1">
    <citation type="submission" date="2014-07" db="EMBL/GenBank/DDBJ databases">
        <authorList>
            <person name="McCorrison J."/>
            <person name="Sanka R."/>
            <person name="Torralba M."/>
            <person name="Gillis M."/>
            <person name="Haft D.H."/>
            <person name="Methe B."/>
            <person name="Sutton G."/>
            <person name="Nelson K.E."/>
        </authorList>
    </citation>
    <scope>NUCLEOTIDE SEQUENCE [LARGE SCALE GENOMIC DNA]</scope>
    <source>
        <strain evidence="1 2">DNF00314</strain>
    </source>
</reference>
<dbReference type="EMBL" id="JRNT01000026">
    <property type="protein sequence ID" value="KGF46836.1"/>
    <property type="molecule type" value="Genomic_DNA"/>
</dbReference>
<dbReference type="AlphaFoldDB" id="A0A096AJR2"/>
<evidence type="ECO:0000313" key="2">
    <source>
        <dbReference type="Proteomes" id="UP000029628"/>
    </source>
</evidence>
<organism evidence="1 2">
    <name type="scientific">Veillonella montpellierensis DNF00314</name>
    <dbReference type="NCBI Taxonomy" id="1401067"/>
    <lineage>
        <taxon>Bacteria</taxon>
        <taxon>Bacillati</taxon>
        <taxon>Bacillota</taxon>
        <taxon>Negativicutes</taxon>
        <taxon>Veillonellales</taxon>
        <taxon>Veillonellaceae</taxon>
        <taxon>Veillonella</taxon>
    </lineage>
</organism>
<evidence type="ECO:0000313" key="1">
    <source>
        <dbReference type="EMBL" id="KGF46836.1"/>
    </source>
</evidence>
<name>A0A096AJR2_9FIRM</name>
<keyword evidence="2" id="KW-1185">Reference proteome</keyword>
<sequence length="61" mass="6718">MKYIALCDSYGVAGGYVKQGDTVTITERQKKACDSEYFDVLFAPVDQEPHQEENDGDVGGE</sequence>
<comment type="caution">
    <text evidence="1">The sequence shown here is derived from an EMBL/GenBank/DDBJ whole genome shotgun (WGS) entry which is preliminary data.</text>
</comment>
<dbReference type="RefSeq" id="WP_038152923.1">
    <property type="nucleotide sequence ID" value="NZ_JRNT01000026.1"/>
</dbReference>
<dbReference type="Proteomes" id="UP000029628">
    <property type="component" value="Unassembled WGS sequence"/>
</dbReference>
<gene>
    <name evidence="1" type="ORF">HMPREF0872_06785</name>
</gene>
<proteinExistence type="predicted"/>
<accession>A0A096AJR2</accession>